<keyword evidence="11 14" id="KW-1133">Transmembrane helix</keyword>
<organism evidence="18">
    <name type="scientific">hydrothermal vent metagenome</name>
    <dbReference type="NCBI Taxonomy" id="652676"/>
    <lineage>
        <taxon>unclassified sequences</taxon>
        <taxon>metagenomes</taxon>
        <taxon>ecological metagenomes</taxon>
    </lineage>
</organism>
<evidence type="ECO:0000256" key="9">
    <source>
        <dbReference type="ARBA" id="ARBA00022723"/>
    </source>
</evidence>
<feature type="domain" description="STT3 subunit PglB C-terminal" evidence="16">
    <location>
        <begin position="577"/>
        <end position="656"/>
    </location>
</feature>
<dbReference type="GO" id="GO:0046872">
    <property type="term" value="F:metal ion binding"/>
    <property type="evidence" value="ECO:0007669"/>
    <property type="project" value="UniProtKB-KW"/>
</dbReference>
<comment type="cofactor">
    <cofactor evidence="1">
        <name>Mn(2+)</name>
        <dbReference type="ChEBI" id="CHEBI:29035"/>
    </cofactor>
</comment>
<evidence type="ECO:0000256" key="11">
    <source>
        <dbReference type="ARBA" id="ARBA00022989"/>
    </source>
</evidence>
<dbReference type="InterPro" id="IPR003674">
    <property type="entry name" value="Oligo_trans_STT3"/>
</dbReference>
<evidence type="ECO:0000256" key="6">
    <source>
        <dbReference type="ARBA" id="ARBA00022676"/>
    </source>
</evidence>
<evidence type="ECO:0000256" key="2">
    <source>
        <dbReference type="ARBA" id="ARBA00001946"/>
    </source>
</evidence>
<keyword evidence="12 14" id="KW-0472">Membrane</keyword>
<accession>A0A1W1D2V3</accession>
<evidence type="ECO:0000256" key="3">
    <source>
        <dbReference type="ARBA" id="ARBA00004127"/>
    </source>
</evidence>
<feature type="domain" description="Oligosaccharyl transferase STT3 N-terminal" evidence="15">
    <location>
        <begin position="14"/>
        <end position="409"/>
    </location>
</feature>
<evidence type="ECO:0000313" key="18">
    <source>
        <dbReference type="EMBL" id="SFV74959.1"/>
    </source>
</evidence>
<dbReference type="UniPathway" id="UPA00378"/>
<gene>
    <name evidence="18" type="ORF">MNB_SM-3-93</name>
</gene>
<evidence type="ECO:0000256" key="8">
    <source>
        <dbReference type="ARBA" id="ARBA00022692"/>
    </source>
</evidence>
<feature type="transmembrane region" description="Helical" evidence="14">
    <location>
        <begin position="399"/>
        <end position="420"/>
    </location>
</feature>
<comment type="cofactor">
    <cofactor evidence="2">
        <name>Mg(2+)</name>
        <dbReference type="ChEBI" id="CHEBI:18420"/>
    </cofactor>
</comment>
<dbReference type="PANTHER" id="PTHR13872">
    <property type="entry name" value="DOLICHYL-DIPHOSPHOOLIGOSACCHARIDE--PROTEIN GLYCOSYLTRANSFERASE SUBUNIT"/>
    <property type="match status" value="1"/>
</dbReference>
<evidence type="ECO:0000256" key="4">
    <source>
        <dbReference type="ARBA" id="ARBA00004922"/>
    </source>
</evidence>
<name>A0A1W1D2V3_9ZZZZ</name>
<comment type="pathway">
    <text evidence="4">Protein modification; protein glycosylation.</text>
</comment>
<feature type="transmembrane region" description="Helical" evidence="14">
    <location>
        <begin position="347"/>
        <end position="364"/>
    </location>
</feature>
<feature type="transmembrane region" description="Helical" evidence="14">
    <location>
        <begin position="12"/>
        <end position="30"/>
    </location>
</feature>
<dbReference type="Pfam" id="PF21436">
    <property type="entry name" value="STT3-PglB_core"/>
    <property type="match status" value="1"/>
</dbReference>
<dbReference type="GO" id="GO:0016020">
    <property type="term" value="C:membrane"/>
    <property type="evidence" value="ECO:0007669"/>
    <property type="project" value="InterPro"/>
</dbReference>
<keyword evidence="9" id="KW-0479">Metal-binding</keyword>
<proteinExistence type="inferred from homology"/>
<dbReference type="PANTHER" id="PTHR13872:SF1">
    <property type="entry name" value="DOLICHYL-DIPHOSPHOOLIGOSACCHARIDE--PROTEIN GLYCOSYLTRANSFERASE SUBUNIT STT3B"/>
    <property type="match status" value="1"/>
</dbReference>
<evidence type="ECO:0000256" key="13">
    <source>
        <dbReference type="ARBA" id="ARBA00023211"/>
    </source>
</evidence>
<dbReference type="InterPro" id="IPR048999">
    <property type="entry name" value="STT3-PglB_core"/>
</dbReference>
<feature type="transmembrane region" description="Helical" evidence="14">
    <location>
        <begin position="261"/>
        <end position="283"/>
    </location>
</feature>
<reference evidence="18" key="1">
    <citation type="submission" date="2016-10" db="EMBL/GenBank/DDBJ databases">
        <authorList>
            <person name="de Groot N.N."/>
        </authorList>
    </citation>
    <scope>NUCLEOTIDE SEQUENCE</scope>
</reference>
<dbReference type="Gene3D" id="3.40.1380.40">
    <property type="match status" value="1"/>
</dbReference>
<comment type="similarity">
    <text evidence="5">Belongs to the STT3 family.</text>
</comment>
<feature type="transmembrane region" description="Helical" evidence="14">
    <location>
        <begin position="124"/>
        <end position="140"/>
    </location>
</feature>
<dbReference type="GO" id="GO:0012505">
    <property type="term" value="C:endomembrane system"/>
    <property type="evidence" value="ECO:0007669"/>
    <property type="project" value="UniProtKB-SubCell"/>
</dbReference>
<keyword evidence="7 18" id="KW-0808">Transferase</keyword>
<dbReference type="Pfam" id="PF18527">
    <property type="entry name" value="STT3_PglB_C"/>
    <property type="match status" value="1"/>
</dbReference>
<feature type="transmembrane region" description="Helical" evidence="14">
    <location>
        <begin position="152"/>
        <end position="169"/>
    </location>
</feature>
<comment type="subcellular location">
    <subcellularLocation>
        <location evidence="3">Endomembrane system</location>
        <topology evidence="3">Multi-pass membrane protein</topology>
    </subcellularLocation>
</comment>
<evidence type="ECO:0000256" key="14">
    <source>
        <dbReference type="SAM" id="Phobius"/>
    </source>
</evidence>
<feature type="transmembrane region" description="Helical" evidence="14">
    <location>
        <begin position="97"/>
        <end position="117"/>
    </location>
</feature>
<keyword evidence="13" id="KW-0464">Manganese</keyword>
<dbReference type="InterPro" id="IPR048307">
    <property type="entry name" value="STT3_N"/>
</dbReference>
<evidence type="ECO:0000259" key="15">
    <source>
        <dbReference type="Pfam" id="PF02516"/>
    </source>
</evidence>
<dbReference type="EMBL" id="FPHP01000011">
    <property type="protein sequence ID" value="SFV74959.1"/>
    <property type="molecule type" value="Genomic_DNA"/>
</dbReference>
<keyword evidence="6 18" id="KW-0328">Glycosyltransferase</keyword>
<dbReference type="EC" id="2.4.99.18" evidence="18"/>
<evidence type="ECO:0000256" key="10">
    <source>
        <dbReference type="ARBA" id="ARBA00022842"/>
    </source>
</evidence>
<evidence type="ECO:0000259" key="16">
    <source>
        <dbReference type="Pfam" id="PF18527"/>
    </source>
</evidence>
<dbReference type="AlphaFoldDB" id="A0A1W1D2V3"/>
<evidence type="ECO:0000256" key="5">
    <source>
        <dbReference type="ARBA" id="ARBA00010810"/>
    </source>
</evidence>
<keyword evidence="10" id="KW-0460">Magnesium</keyword>
<evidence type="ECO:0000256" key="7">
    <source>
        <dbReference type="ARBA" id="ARBA00022679"/>
    </source>
</evidence>
<keyword evidence="8 14" id="KW-0812">Transmembrane</keyword>
<feature type="transmembrane region" description="Helical" evidence="14">
    <location>
        <begin position="370"/>
        <end position="387"/>
    </location>
</feature>
<dbReference type="Pfam" id="PF02516">
    <property type="entry name" value="STT3"/>
    <property type="match status" value="1"/>
</dbReference>
<feature type="transmembrane region" description="Helical" evidence="14">
    <location>
        <begin position="219"/>
        <end position="249"/>
    </location>
</feature>
<dbReference type="GO" id="GO:0004579">
    <property type="term" value="F:dolichyl-diphosphooligosaccharide-protein glycotransferase activity"/>
    <property type="evidence" value="ECO:0007669"/>
    <property type="project" value="UniProtKB-EC"/>
</dbReference>
<feature type="transmembrane region" description="Helical" evidence="14">
    <location>
        <begin position="189"/>
        <end position="213"/>
    </location>
</feature>
<evidence type="ECO:0000259" key="17">
    <source>
        <dbReference type="Pfam" id="PF21436"/>
    </source>
</evidence>
<sequence length="695" mass="81473">MSSFIKKYETLVYIFIAYSFSVAMRMFWVIHFNGVDSFYWDNQMMINTNDGYFWASGVQNLFHHTMPDNLRVPGTEYGMVYFTYLVAKILPFSLDTIILYMPMVVSSLIVIPIILLMKLYDKEFLGFLAALLASITWSFYNRTMVGYYDSDLFALVFPVFIIYFLIKGIKEDSFKDFIIVMLLNSLYSYAYDVSAPILYSINLGFILYSLVFLRKNENVYYYIFLLSISILNINWELRFILMGIGLFIAYNNLIKEKKHQIILAAFAVGLFLLFNHVFELLWWKVYEYVATGTTEHHGLKFYQVHQTIREAGKIPFETFANRILGSEISFILGVLGYLLLVFKKKEFLLFLPLVGIGFFAYIGGLRFTVYAIPAMAIGAIYLFYFIFDKFIHKEITKNIALSIIALAFLYPNIKHIQGYLVSTVFQKEEVKVLDKLKSIASPKDYTLTWWDYGYPIWYYSNTNTLIDGGKHQDDNYIISKILFTDSPMLAANLARLSVEEYVKAHKSNNPIADKIFNDSNMTSYSFLEALKKKDFKLPPKTRDIYLYLPSRMMRIVPTILLFSNLDLETGMKKARPFFYRSSMIKEDRNFIYLGSGVKIDKRTSIIWIGRSKTMIKRFSKVFYDKQGKLHKETQQLRFNRGLNVIYMKNYGQFLVLDDQMYNSLYIQMFVFENYDKNLFEPVILSPFAKVYKLKK</sequence>
<evidence type="ECO:0000256" key="1">
    <source>
        <dbReference type="ARBA" id="ARBA00001936"/>
    </source>
</evidence>
<evidence type="ECO:0000256" key="12">
    <source>
        <dbReference type="ARBA" id="ARBA00023136"/>
    </source>
</evidence>
<dbReference type="InterPro" id="IPR041563">
    <property type="entry name" value="STT3_PglB_C"/>
</dbReference>
<protein>
    <submittedName>
        <fullName evidence="18">Oligosaccharyltransferase PglB</fullName>
        <ecNumber evidence="18">2.4.99.18</ecNumber>
    </submittedName>
</protein>
<feature type="domain" description="STT3/PglB/AglB core" evidence="17">
    <location>
        <begin position="443"/>
        <end position="569"/>
    </location>
</feature>
<feature type="transmembrane region" description="Helical" evidence="14">
    <location>
        <begin position="319"/>
        <end position="340"/>
    </location>
</feature>